<dbReference type="RefSeq" id="WP_274149244.1">
    <property type="nucleotide sequence ID" value="NZ_CP117811.1"/>
</dbReference>
<reference evidence="1 2" key="1">
    <citation type="submission" date="2023-02" db="EMBL/GenBank/DDBJ databases">
        <title>Genome sequence of Lentisphaera profundi SAORIC-696.</title>
        <authorList>
            <person name="Kim e."/>
            <person name="Cho J.-C."/>
            <person name="Choi A."/>
            <person name="Kang I."/>
        </authorList>
    </citation>
    <scope>NUCLEOTIDE SEQUENCE [LARGE SCALE GENOMIC DNA]</scope>
    <source>
        <strain evidence="1 2">SAORIC-696</strain>
    </source>
</reference>
<name>A0ABY7VQI7_9BACT</name>
<protein>
    <submittedName>
        <fullName evidence="1">Type II toxin-antitoxin system VapB family antitoxin</fullName>
    </submittedName>
</protein>
<dbReference type="InterPro" id="IPR019239">
    <property type="entry name" value="VapB_antitoxin"/>
</dbReference>
<dbReference type="Pfam" id="PF09957">
    <property type="entry name" value="VapB_antitoxin"/>
    <property type="match status" value="1"/>
</dbReference>
<dbReference type="EMBL" id="CP117811">
    <property type="protein sequence ID" value="WDE95579.1"/>
    <property type="molecule type" value="Genomic_DNA"/>
</dbReference>
<sequence>MSRTNIVLDDDLIENCMNLTGLKTKKSLVDYALRELVRKNKQKRLLELPGKINWEGSLENTRNHRFDS</sequence>
<dbReference type="Proteomes" id="UP001214250">
    <property type="component" value="Chromosome 1"/>
</dbReference>
<proteinExistence type="predicted"/>
<gene>
    <name evidence="1" type="ORF">PQO03_07580</name>
</gene>
<accession>A0ABY7VQI7</accession>
<evidence type="ECO:0000313" key="1">
    <source>
        <dbReference type="EMBL" id="WDE95579.1"/>
    </source>
</evidence>
<evidence type="ECO:0000313" key="2">
    <source>
        <dbReference type="Proteomes" id="UP001214250"/>
    </source>
</evidence>
<keyword evidence="2" id="KW-1185">Reference proteome</keyword>
<organism evidence="1 2">
    <name type="scientific">Lentisphaera profundi</name>
    <dbReference type="NCBI Taxonomy" id="1658616"/>
    <lineage>
        <taxon>Bacteria</taxon>
        <taxon>Pseudomonadati</taxon>
        <taxon>Lentisphaerota</taxon>
        <taxon>Lentisphaeria</taxon>
        <taxon>Lentisphaerales</taxon>
        <taxon>Lentisphaeraceae</taxon>
        <taxon>Lentisphaera</taxon>
    </lineage>
</organism>